<dbReference type="Proteomes" id="UP001354989">
    <property type="component" value="Chromosome"/>
</dbReference>
<dbReference type="EMBL" id="AP025292">
    <property type="protein sequence ID" value="BDC97914.1"/>
    <property type="molecule type" value="Genomic_DNA"/>
</dbReference>
<dbReference type="Gene3D" id="1.10.530.10">
    <property type="match status" value="1"/>
</dbReference>
<dbReference type="Pfam" id="PF01464">
    <property type="entry name" value="SLT"/>
    <property type="match status" value="1"/>
</dbReference>
<protein>
    <submittedName>
        <fullName evidence="2">Murein transglycosylase</fullName>
    </submittedName>
</protein>
<reference evidence="2 3" key="1">
    <citation type="submission" date="2021-12" db="EMBL/GenBank/DDBJ databases">
        <title>Genome sequencing of bacteria with rrn-lacking chromosome and rrn-plasmid.</title>
        <authorList>
            <person name="Anda M."/>
            <person name="Iwasaki W."/>
        </authorList>
    </citation>
    <scope>NUCLEOTIDE SEQUENCE [LARGE SCALE GENOMIC DNA]</scope>
    <source>
        <strain evidence="2 3">NBRC 101262</strain>
    </source>
</reference>
<evidence type="ECO:0000313" key="3">
    <source>
        <dbReference type="Proteomes" id="UP001354989"/>
    </source>
</evidence>
<dbReference type="InterPro" id="IPR008258">
    <property type="entry name" value="Transglycosylase_SLT_dom_1"/>
</dbReference>
<sequence>MVKKFFLGLGVVAVVAGLAFVKNSELQGRGSFSGETIKNAGIADTPVAPFINAKVVKMPKDLNLAGEPVPLNDPDVYERMDKELYVNTYFHSSTIFLIKRSHRWIPQMASILKQAGIPKDMIYVAAIESGFSNVISPAGAAGYWQLMKGTARDLGLEVNDEVDERFDPMKSTYAACKYMLESYEKYGNWTNVAASYNMGRNGFNKAVAKQRVSSYYDLLLNTETSRYVFRMLAVKQILKDPEAFGFYIPASALYQPEALKEVEITETIPDLTTWALDHQINYKTLKRYNSWLRKNTLTIKKPGKKYTIKLPA</sequence>
<dbReference type="SUPFAM" id="SSF53955">
    <property type="entry name" value="Lysozyme-like"/>
    <property type="match status" value="1"/>
</dbReference>
<proteinExistence type="predicted"/>
<dbReference type="InterPro" id="IPR023346">
    <property type="entry name" value="Lysozyme-like_dom_sf"/>
</dbReference>
<gene>
    <name evidence="2" type="ORF">PEPS_01950</name>
</gene>
<evidence type="ECO:0000259" key="1">
    <source>
        <dbReference type="Pfam" id="PF01464"/>
    </source>
</evidence>
<accession>A0ABM7VAF1</accession>
<name>A0ABM7VAF1_9BACT</name>
<dbReference type="CDD" id="cd16894">
    <property type="entry name" value="MltD-like"/>
    <property type="match status" value="1"/>
</dbReference>
<feature type="domain" description="Transglycosylase SLT" evidence="1">
    <location>
        <begin position="115"/>
        <end position="211"/>
    </location>
</feature>
<evidence type="ECO:0000313" key="2">
    <source>
        <dbReference type="EMBL" id="BDC97914.1"/>
    </source>
</evidence>
<organism evidence="2 3">
    <name type="scientific">Persicobacter psychrovividus</name>
    <dbReference type="NCBI Taxonomy" id="387638"/>
    <lineage>
        <taxon>Bacteria</taxon>
        <taxon>Pseudomonadati</taxon>
        <taxon>Bacteroidota</taxon>
        <taxon>Cytophagia</taxon>
        <taxon>Cytophagales</taxon>
        <taxon>Persicobacteraceae</taxon>
        <taxon>Persicobacter</taxon>
    </lineage>
</organism>
<keyword evidence="3" id="KW-1185">Reference proteome</keyword>